<dbReference type="InterPro" id="IPR018247">
    <property type="entry name" value="EF_Hand_1_Ca_BS"/>
</dbReference>
<gene>
    <name evidence="2" type="ORF">CY0110_27198</name>
</gene>
<organism evidence="2 3">
    <name type="scientific">Crocosphaera chwakensis CCY0110</name>
    <dbReference type="NCBI Taxonomy" id="391612"/>
    <lineage>
        <taxon>Bacteria</taxon>
        <taxon>Bacillati</taxon>
        <taxon>Cyanobacteriota</taxon>
        <taxon>Cyanophyceae</taxon>
        <taxon>Oscillatoriophycideae</taxon>
        <taxon>Chroococcales</taxon>
        <taxon>Aphanothecaceae</taxon>
        <taxon>Crocosphaera</taxon>
        <taxon>Crocosphaera chwakensis</taxon>
    </lineage>
</organism>
<sequence>MTIPLNKHETEELKKFFDEIDQDNNGKIDRQELKQLLETIWGENTDLNISKAVESTFNKCDLNQDGFITFNELTSLAKSDPISSDSTEK</sequence>
<dbReference type="PROSITE" id="PS00018">
    <property type="entry name" value="EF_HAND_1"/>
    <property type="match status" value="2"/>
</dbReference>
<keyword evidence="3" id="KW-1185">Reference proteome</keyword>
<accession>A3IXY0</accession>
<dbReference type="OrthoDB" id="428004at2"/>
<dbReference type="InterPro" id="IPR002048">
    <property type="entry name" value="EF_hand_dom"/>
</dbReference>
<dbReference type="Gene3D" id="1.10.238.10">
    <property type="entry name" value="EF-hand"/>
    <property type="match status" value="1"/>
</dbReference>
<feature type="domain" description="EF-hand" evidence="1">
    <location>
        <begin position="8"/>
        <end position="43"/>
    </location>
</feature>
<dbReference type="EMBL" id="AAXW01000072">
    <property type="protein sequence ID" value="EAZ88649.1"/>
    <property type="molecule type" value="Genomic_DNA"/>
</dbReference>
<name>A3IXY0_9CHRO</name>
<dbReference type="InterPro" id="IPR011992">
    <property type="entry name" value="EF-hand-dom_pair"/>
</dbReference>
<dbReference type="GO" id="GO:0005509">
    <property type="term" value="F:calcium ion binding"/>
    <property type="evidence" value="ECO:0007669"/>
    <property type="project" value="InterPro"/>
</dbReference>
<reference evidence="2 3" key="1">
    <citation type="submission" date="2007-03" db="EMBL/GenBank/DDBJ databases">
        <authorList>
            <person name="Stal L."/>
            <person name="Ferriera S."/>
            <person name="Johnson J."/>
            <person name="Kravitz S."/>
            <person name="Beeson K."/>
            <person name="Sutton G."/>
            <person name="Rogers Y.-H."/>
            <person name="Friedman R."/>
            <person name="Frazier M."/>
            <person name="Venter J.C."/>
        </authorList>
    </citation>
    <scope>NUCLEOTIDE SEQUENCE [LARGE SCALE GENOMIC DNA]</scope>
    <source>
        <strain evidence="2 3">CCY0110</strain>
    </source>
</reference>
<comment type="caution">
    <text evidence="2">The sequence shown here is derived from an EMBL/GenBank/DDBJ whole genome shotgun (WGS) entry which is preliminary data.</text>
</comment>
<dbReference type="SUPFAM" id="SSF47473">
    <property type="entry name" value="EF-hand"/>
    <property type="match status" value="1"/>
</dbReference>
<dbReference type="AlphaFoldDB" id="A3IXY0"/>
<dbReference type="PROSITE" id="PS50222">
    <property type="entry name" value="EF_HAND_2"/>
    <property type="match status" value="2"/>
</dbReference>
<evidence type="ECO:0000313" key="3">
    <source>
        <dbReference type="Proteomes" id="UP000003781"/>
    </source>
</evidence>
<dbReference type="Proteomes" id="UP000003781">
    <property type="component" value="Unassembled WGS sequence"/>
</dbReference>
<proteinExistence type="predicted"/>
<feature type="domain" description="EF-hand" evidence="1">
    <location>
        <begin position="48"/>
        <end position="83"/>
    </location>
</feature>
<dbReference type="SMART" id="SM00054">
    <property type="entry name" value="EFh"/>
    <property type="match status" value="2"/>
</dbReference>
<evidence type="ECO:0000313" key="2">
    <source>
        <dbReference type="EMBL" id="EAZ88649.1"/>
    </source>
</evidence>
<dbReference type="Pfam" id="PF13499">
    <property type="entry name" value="EF-hand_7"/>
    <property type="match status" value="1"/>
</dbReference>
<dbReference type="RefSeq" id="WP_008278242.1">
    <property type="nucleotide sequence ID" value="NZ_AAXW01000072.1"/>
</dbReference>
<evidence type="ECO:0000259" key="1">
    <source>
        <dbReference type="PROSITE" id="PS50222"/>
    </source>
</evidence>
<dbReference type="eggNOG" id="ENOG50321D8">
    <property type="taxonomic scope" value="Bacteria"/>
</dbReference>
<dbReference type="CDD" id="cd00051">
    <property type="entry name" value="EFh"/>
    <property type="match status" value="1"/>
</dbReference>
<protein>
    <recommendedName>
        <fullName evidence="1">EF-hand domain-containing protein</fullName>
    </recommendedName>
</protein>